<gene>
    <name evidence="1" type="ORF">FA95DRAFT_1611478</name>
</gene>
<organism evidence="1 2">
    <name type="scientific">Auriscalpium vulgare</name>
    <dbReference type="NCBI Taxonomy" id="40419"/>
    <lineage>
        <taxon>Eukaryota</taxon>
        <taxon>Fungi</taxon>
        <taxon>Dikarya</taxon>
        <taxon>Basidiomycota</taxon>
        <taxon>Agaricomycotina</taxon>
        <taxon>Agaricomycetes</taxon>
        <taxon>Russulales</taxon>
        <taxon>Auriscalpiaceae</taxon>
        <taxon>Auriscalpium</taxon>
    </lineage>
</organism>
<feature type="non-terminal residue" evidence="1">
    <location>
        <position position="1"/>
    </location>
</feature>
<comment type="caution">
    <text evidence="1">The sequence shown here is derived from an EMBL/GenBank/DDBJ whole genome shotgun (WGS) entry which is preliminary data.</text>
</comment>
<sequence>YQRNLGILERTQFDKAVDHLEGLVVQRLFELAKANISGTGYKMRKHISNAITRRSAAVRNAVNSYNRLAPKQKPPRRTLQYNEVANYGWLGEFDLLKESRHEVHRAREEILRLNVEIPRLHAWLDTERAEYTKAEDALRADDPQFADHLRHLHERRNIINDRHLRRLHQIYSLAGYTGPTSSGPRVSFSGERAVVESELEIEEHDGLNNEMIRLGEALEQAAL</sequence>
<dbReference type="Proteomes" id="UP000814033">
    <property type="component" value="Unassembled WGS sequence"/>
</dbReference>
<keyword evidence="2" id="KW-1185">Reference proteome</keyword>
<evidence type="ECO:0000313" key="2">
    <source>
        <dbReference type="Proteomes" id="UP000814033"/>
    </source>
</evidence>
<dbReference type="EMBL" id="MU276163">
    <property type="protein sequence ID" value="KAI0040850.1"/>
    <property type="molecule type" value="Genomic_DNA"/>
</dbReference>
<name>A0ACB8RA95_9AGAM</name>
<accession>A0ACB8RA95</accession>
<evidence type="ECO:0000313" key="1">
    <source>
        <dbReference type="EMBL" id="KAI0040850.1"/>
    </source>
</evidence>
<reference evidence="1" key="1">
    <citation type="submission" date="2021-02" db="EMBL/GenBank/DDBJ databases">
        <authorList>
            <consortium name="DOE Joint Genome Institute"/>
            <person name="Ahrendt S."/>
            <person name="Looney B.P."/>
            <person name="Miyauchi S."/>
            <person name="Morin E."/>
            <person name="Drula E."/>
            <person name="Courty P.E."/>
            <person name="Chicoki N."/>
            <person name="Fauchery L."/>
            <person name="Kohler A."/>
            <person name="Kuo A."/>
            <person name="Labutti K."/>
            <person name="Pangilinan J."/>
            <person name="Lipzen A."/>
            <person name="Riley R."/>
            <person name="Andreopoulos W."/>
            <person name="He G."/>
            <person name="Johnson J."/>
            <person name="Barry K.W."/>
            <person name="Grigoriev I.V."/>
            <person name="Nagy L."/>
            <person name="Hibbett D."/>
            <person name="Henrissat B."/>
            <person name="Matheny P.B."/>
            <person name="Labbe J."/>
            <person name="Martin F."/>
        </authorList>
    </citation>
    <scope>NUCLEOTIDE SEQUENCE</scope>
    <source>
        <strain evidence="1">FP105234-sp</strain>
    </source>
</reference>
<protein>
    <submittedName>
        <fullName evidence="1">Uncharacterized protein</fullName>
    </submittedName>
</protein>
<reference evidence="1" key="2">
    <citation type="journal article" date="2022" name="New Phytol.">
        <title>Evolutionary transition to the ectomycorrhizal habit in the genomes of a hyperdiverse lineage of mushroom-forming fungi.</title>
        <authorList>
            <person name="Looney B."/>
            <person name="Miyauchi S."/>
            <person name="Morin E."/>
            <person name="Drula E."/>
            <person name="Courty P.E."/>
            <person name="Kohler A."/>
            <person name="Kuo A."/>
            <person name="LaButti K."/>
            <person name="Pangilinan J."/>
            <person name="Lipzen A."/>
            <person name="Riley R."/>
            <person name="Andreopoulos W."/>
            <person name="He G."/>
            <person name="Johnson J."/>
            <person name="Nolan M."/>
            <person name="Tritt A."/>
            <person name="Barry K.W."/>
            <person name="Grigoriev I.V."/>
            <person name="Nagy L.G."/>
            <person name="Hibbett D."/>
            <person name="Henrissat B."/>
            <person name="Matheny P.B."/>
            <person name="Labbe J."/>
            <person name="Martin F.M."/>
        </authorList>
    </citation>
    <scope>NUCLEOTIDE SEQUENCE</scope>
    <source>
        <strain evidence="1">FP105234-sp</strain>
    </source>
</reference>
<proteinExistence type="predicted"/>